<dbReference type="AlphaFoldDB" id="W5SND4"/>
<keyword evidence="1" id="KW-0472">Membrane</keyword>
<accession>W5SND4</accession>
<name>W5SND4_BORAN</name>
<organism evidence="2 3">
    <name type="scientific">Borrelia anserina BA2</name>
    <dbReference type="NCBI Taxonomy" id="1313293"/>
    <lineage>
        <taxon>Bacteria</taxon>
        <taxon>Pseudomonadati</taxon>
        <taxon>Spirochaetota</taxon>
        <taxon>Spirochaetia</taxon>
        <taxon>Spirochaetales</taxon>
        <taxon>Borreliaceae</taxon>
        <taxon>Borrelia</taxon>
    </lineage>
</organism>
<dbReference type="EMBL" id="CP005829">
    <property type="protein sequence ID" value="AHH08370.1"/>
    <property type="molecule type" value="Genomic_DNA"/>
</dbReference>
<feature type="transmembrane region" description="Helical" evidence="1">
    <location>
        <begin position="22"/>
        <end position="38"/>
    </location>
</feature>
<evidence type="ECO:0000313" key="2">
    <source>
        <dbReference type="EMBL" id="AHH08370.1"/>
    </source>
</evidence>
<dbReference type="HOGENOM" id="CLU_2631110_0_0_12"/>
<evidence type="ECO:0000313" key="3">
    <source>
        <dbReference type="Proteomes" id="UP000019262"/>
    </source>
</evidence>
<sequence length="77" mass="9225">MYNKTHFKANKNYQNFNMDKKLIYILLIILFLSYLSCFNKNNKYKYGIVLDSNNREKLPNGSLVNIEDTNQEKKQLQ</sequence>
<dbReference type="PATRIC" id="fig|1313293.3.peg.411"/>
<proteinExistence type="predicted"/>
<dbReference type="Proteomes" id="UP000019262">
    <property type="component" value="Chromosome"/>
</dbReference>
<evidence type="ECO:0000256" key="1">
    <source>
        <dbReference type="SAM" id="Phobius"/>
    </source>
</evidence>
<reference evidence="2 3" key="1">
    <citation type="submission" date="2013-04" db="EMBL/GenBank/DDBJ databases">
        <title>Comparative Genomics of Relapsing Fever Spirochetes.</title>
        <authorList>
            <person name="Schwan T.G."/>
            <person name="Raffel S.J."/>
            <person name="Porcella S.F."/>
            <person name="Martens C.A."/>
            <person name="Bruno D.P."/>
            <person name="Rickefs S.M."/>
            <person name="Barbian K.B."/>
        </authorList>
    </citation>
    <scope>NUCLEOTIDE SEQUENCE [LARGE SCALE GENOMIC DNA]</scope>
    <source>
        <strain evidence="2 3">BA2</strain>
    </source>
</reference>
<gene>
    <name evidence="2" type="ORF">BAN_0075500</name>
</gene>
<protein>
    <submittedName>
        <fullName evidence="2">Uncharacterized protein</fullName>
    </submittedName>
</protein>
<keyword evidence="1" id="KW-0812">Transmembrane</keyword>
<keyword evidence="1" id="KW-1133">Transmembrane helix</keyword>